<dbReference type="InterPro" id="IPR036388">
    <property type="entry name" value="WH-like_DNA-bd_sf"/>
</dbReference>
<comment type="caution">
    <text evidence="5">The sequence shown here is derived from an EMBL/GenBank/DDBJ whole genome shotgun (WGS) entry which is preliminary data.</text>
</comment>
<evidence type="ECO:0000256" key="3">
    <source>
        <dbReference type="ARBA" id="ARBA00023163"/>
    </source>
</evidence>
<dbReference type="Gene3D" id="1.10.10.10">
    <property type="entry name" value="Winged helix-like DNA-binding domain superfamily/Winged helix DNA-binding domain"/>
    <property type="match status" value="1"/>
</dbReference>
<evidence type="ECO:0000259" key="4">
    <source>
        <dbReference type="PROSITE" id="PS50043"/>
    </source>
</evidence>
<proteinExistence type="predicted"/>
<evidence type="ECO:0000313" key="5">
    <source>
        <dbReference type="EMBL" id="TDU24197.1"/>
    </source>
</evidence>
<protein>
    <submittedName>
        <fullName evidence="5">Regulatory LuxR family protein</fullName>
    </submittedName>
</protein>
<evidence type="ECO:0000256" key="1">
    <source>
        <dbReference type="ARBA" id="ARBA00023015"/>
    </source>
</evidence>
<dbReference type="InterPro" id="IPR016032">
    <property type="entry name" value="Sig_transdc_resp-reg_C-effctor"/>
</dbReference>
<dbReference type="PANTHER" id="PTHR44688:SF25">
    <property type="entry name" value="HTH LUXR-TYPE DOMAIN-CONTAINING PROTEIN"/>
    <property type="match status" value="1"/>
</dbReference>
<sequence length="159" mass="17492">MIEEGLEPGWGVRSNGTLRSNRTADWPTGRPIVDLASACLRPLRRWEGTVRCERPDTGHCGGDSCPPPTTMPVLLAEPLSPRELQVLCAICDGHSNKDIARQLQIGIATVKYHVLQIFGKLGVQRRTQAVGIAIHLGLVRPDWLPKNSRSAEENWSAEP</sequence>
<accession>A0A4R7NTB5</accession>
<organism evidence="5 6">
    <name type="scientific">Panacagrimonas perspica</name>
    <dbReference type="NCBI Taxonomy" id="381431"/>
    <lineage>
        <taxon>Bacteria</taxon>
        <taxon>Pseudomonadati</taxon>
        <taxon>Pseudomonadota</taxon>
        <taxon>Gammaproteobacteria</taxon>
        <taxon>Nevskiales</taxon>
        <taxon>Nevskiaceae</taxon>
        <taxon>Panacagrimonas</taxon>
    </lineage>
</organism>
<dbReference type="InterPro" id="IPR000792">
    <property type="entry name" value="Tscrpt_reg_LuxR_C"/>
</dbReference>
<gene>
    <name evidence="5" type="ORF">DFR24_4462</name>
</gene>
<keyword evidence="1" id="KW-0805">Transcription regulation</keyword>
<feature type="domain" description="HTH luxR-type" evidence="4">
    <location>
        <begin position="72"/>
        <end position="137"/>
    </location>
</feature>
<dbReference type="PROSITE" id="PS50043">
    <property type="entry name" value="HTH_LUXR_2"/>
    <property type="match status" value="1"/>
</dbReference>
<dbReference type="AlphaFoldDB" id="A0A4R7NTB5"/>
<dbReference type="PANTHER" id="PTHR44688">
    <property type="entry name" value="DNA-BINDING TRANSCRIPTIONAL ACTIVATOR DEVR_DOSR"/>
    <property type="match status" value="1"/>
</dbReference>
<keyword evidence="3" id="KW-0804">Transcription</keyword>
<dbReference type="Pfam" id="PF00196">
    <property type="entry name" value="GerE"/>
    <property type="match status" value="1"/>
</dbReference>
<name>A0A4R7NTB5_9GAMM</name>
<dbReference type="SMART" id="SM00421">
    <property type="entry name" value="HTH_LUXR"/>
    <property type="match status" value="1"/>
</dbReference>
<evidence type="ECO:0000313" key="6">
    <source>
        <dbReference type="Proteomes" id="UP000295341"/>
    </source>
</evidence>
<dbReference type="CDD" id="cd06170">
    <property type="entry name" value="LuxR_C_like"/>
    <property type="match status" value="1"/>
</dbReference>
<dbReference type="GO" id="GO:0003677">
    <property type="term" value="F:DNA binding"/>
    <property type="evidence" value="ECO:0007669"/>
    <property type="project" value="UniProtKB-KW"/>
</dbReference>
<dbReference type="Proteomes" id="UP000295341">
    <property type="component" value="Unassembled WGS sequence"/>
</dbReference>
<reference evidence="5 6" key="1">
    <citation type="submission" date="2019-03" db="EMBL/GenBank/DDBJ databases">
        <title>Genomic Encyclopedia of Type Strains, Phase IV (KMG-IV): sequencing the most valuable type-strain genomes for metagenomic binning, comparative biology and taxonomic classification.</title>
        <authorList>
            <person name="Goeker M."/>
        </authorList>
    </citation>
    <scope>NUCLEOTIDE SEQUENCE [LARGE SCALE GENOMIC DNA]</scope>
    <source>
        <strain evidence="5 6">DSM 26377</strain>
    </source>
</reference>
<dbReference type="SUPFAM" id="SSF46894">
    <property type="entry name" value="C-terminal effector domain of the bipartite response regulators"/>
    <property type="match status" value="1"/>
</dbReference>
<dbReference type="GO" id="GO:0006355">
    <property type="term" value="P:regulation of DNA-templated transcription"/>
    <property type="evidence" value="ECO:0007669"/>
    <property type="project" value="InterPro"/>
</dbReference>
<keyword evidence="6" id="KW-1185">Reference proteome</keyword>
<dbReference type="EMBL" id="SOBT01000012">
    <property type="protein sequence ID" value="TDU24197.1"/>
    <property type="molecule type" value="Genomic_DNA"/>
</dbReference>
<evidence type="ECO:0000256" key="2">
    <source>
        <dbReference type="ARBA" id="ARBA00023125"/>
    </source>
</evidence>
<keyword evidence="2" id="KW-0238">DNA-binding</keyword>
<dbReference type="PRINTS" id="PR00038">
    <property type="entry name" value="HTHLUXR"/>
</dbReference>